<evidence type="ECO:0008006" key="2">
    <source>
        <dbReference type="Google" id="ProtNLM"/>
    </source>
</evidence>
<gene>
    <name evidence="1" type="ORF">10S14_39</name>
</gene>
<protein>
    <recommendedName>
        <fullName evidence="2">IrrE N-terminal-like domain-containing protein</fullName>
    </recommendedName>
</protein>
<dbReference type="EMBL" id="MF417889">
    <property type="protein sequence ID" value="ASN69361.1"/>
    <property type="molecule type" value="Genomic_DNA"/>
</dbReference>
<accession>A0A2H4JBC0</accession>
<name>A0A2H4JBC0_9CAUD</name>
<sequence>MSINICGVKYTIVQVDEVDNDPSCLGLCIYRETLIQIKKGLSTERKKQVLMHELLHAMLYEAGYDEHEEEQVKNLSIVINQVISQNNIKATLNELEQLSSS</sequence>
<organism evidence="1">
    <name type="scientific">uncultured Caudovirales phage</name>
    <dbReference type="NCBI Taxonomy" id="2100421"/>
    <lineage>
        <taxon>Viruses</taxon>
        <taxon>Duplodnaviria</taxon>
        <taxon>Heunggongvirae</taxon>
        <taxon>Uroviricota</taxon>
        <taxon>Caudoviricetes</taxon>
        <taxon>Peduoviridae</taxon>
        <taxon>Maltschvirus</taxon>
        <taxon>Maltschvirus maltsch</taxon>
    </lineage>
</organism>
<evidence type="ECO:0000313" key="1">
    <source>
        <dbReference type="EMBL" id="ASN69361.1"/>
    </source>
</evidence>
<proteinExistence type="predicted"/>
<reference evidence="1" key="1">
    <citation type="submission" date="2017-06" db="EMBL/GenBank/DDBJ databases">
        <title>Novel phages from South African skin metaviromes.</title>
        <authorList>
            <person name="van Zyl L.J."/>
            <person name="Abrahams Y."/>
            <person name="Stander E.A."/>
            <person name="Kirby B.M."/>
            <person name="Clavaud C."/>
            <person name="Farcet C."/>
            <person name="Breton L."/>
            <person name="Trindade M.I."/>
        </authorList>
    </citation>
    <scope>NUCLEOTIDE SEQUENCE</scope>
</reference>